<comment type="function">
    <text evidence="8">Necessary for the synthesis of poly-beta-1,6-N-acetyl-D-glucosamine (PNAG, also referred to as PIA), a biofilm adhesin polysaccharide. Is required for full IcaA N-acetylglucosaminyltransferase activity.</text>
</comment>
<comment type="caution">
    <text evidence="12">The sequence shown here is derived from an EMBL/GenBank/DDBJ whole genome shotgun (WGS) entry which is preliminary data.</text>
</comment>
<organism evidence="12 13">
    <name type="scientific">Staphylococcus delphini</name>
    <dbReference type="NCBI Taxonomy" id="53344"/>
    <lineage>
        <taxon>Bacteria</taxon>
        <taxon>Bacillati</taxon>
        <taxon>Bacillota</taxon>
        <taxon>Bacilli</taxon>
        <taxon>Bacillales</taxon>
        <taxon>Staphylococcaceae</taxon>
        <taxon>Staphylococcus</taxon>
        <taxon>Staphylococcus intermedius group</taxon>
    </lineage>
</organism>
<feature type="transmembrane region" description="Helical" evidence="11">
    <location>
        <begin position="71"/>
        <end position="92"/>
    </location>
</feature>
<accession>A0A2A4GXU4</accession>
<reference evidence="12 13" key="1">
    <citation type="journal article" date="2017" name="PLoS ONE">
        <title>Development of a real-time PCR for detection of Staphylococcus pseudintermedius using a novel automated comparison of whole-genome sequences.</title>
        <authorList>
            <person name="Verstappen K.M."/>
            <person name="Huijbregts L."/>
            <person name="Spaninks M."/>
            <person name="Wagenaar J.A."/>
            <person name="Fluit A.C."/>
            <person name="Duim B."/>
        </authorList>
    </citation>
    <scope>NUCLEOTIDE SEQUENCE [LARGE SCALE GENOMIC DNA]</scope>
    <source>
        <strain evidence="12 13">215070706401-1</strain>
    </source>
</reference>
<keyword evidence="6 11" id="KW-1133">Transmembrane helix</keyword>
<dbReference type="RefSeq" id="WP_096593793.1">
    <property type="nucleotide sequence ID" value="NZ_MWRM01000007.1"/>
</dbReference>
<evidence type="ECO:0000313" key="12">
    <source>
        <dbReference type="EMBL" id="PCF55358.1"/>
    </source>
</evidence>
<dbReference type="NCBIfam" id="TIGR03932">
    <property type="entry name" value="PIA_icaD"/>
    <property type="match status" value="1"/>
</dbReference>
<comment type="similarity">
    <text evidence="2">Belongs to the IcaD family.</text>
</comment>
<evidence type="ECO:0000256" key="2">
    <source>
        <dbReference type="ARBA" id="ARBA00006797"/>
    </source>
</evidence>
<keyword evidence="5 11" id="KW-0812">Transmembrane</keyword>
<evidence type="ECO:0000256" key="7">
    <source>
        <dbReference type="ARBA" id="ARBA00023136"/>
    </source>
</evidence>
<name>A0A2A4GXU4_9STAP</name>
<keyword evidence="7 11" id="KW-0472">Membrane</keyword>
<evidence type="ECO:0000256" key="6">
    <source>
        <dbReference type="ARBA" id="ARBA00022989"/>
    </source>
</evidence>
<evidence type="ECO:0000256" key="1">
    <source>
        <dbReference type="ARBA" id="ARBA00004651"/>
    </source>
</evidence>
<evidence type="ECO:0000256" key="11">
    <source>
        <dbReference type="SAM" id="Phobius"/>
    </source>
</evidence>
<feature type="transmembrane region" description="Helical" evidence="11">
    <location>
        <begin position="21"/>
        <end position="47"/>
    </location>
</feature>
<dbReference type="EMBL" id="MWUU01000007">
    <property type="protein sequence ID" value="PCF55358.1"/>
    <property type="molecule type" value="Genomic_DNA"/>
</dbReference>
<evidence type="ECO:0000256" key="8">
    <source>
        <dbReference type="ARBA" id="ARBA00025422"/>
    </source>
</evidence>
<evidence type="ECO:0000256" key="4">
    <source>
        <dbReference type="ARBA" id="ARBA00022475"/>
    </source>
</evidence>
<evidence type="ECO:0000256" key="10">
    <source>
        <dbReference type="ARBA" id="ARBA00030190"/>
    </source>
</evidence>
<evidence type="ECO:0000313" key="13">
    <source>
        <dbReference type="Proteomes" id="UP000218335"/>
    </source>
</evidence>
<dbReference type="InterPro" id="IPR020510">
    <property type="entry name" value="IcaD"/>
</dbReference>
<dbReference type="Proteomes" id="UP000218335">
    <property type="component" value="Unassembled WGS sequence"/>
</dbReference>
<gene>
    <name evidence="12" type="ORF">B5C08_06835</name>
</gene>
<protein>
    <recommendedName>
        <fullName evidence="3">Poly-beta-1,6-N-acetyl-D-glucosamine synthesis protein IcaD</fullName>
    </recommendedName>
    <alternativeName>
        <fullName evidence="9">Biofilm polysaccharide intercellular adhesin synthesis protein IcaD</fullName>
    </alternativeName>
    <alternativeName>
        <fullName evidence="10">Intercellular adhesion protein D</fullName>
    </alternativeName>
</protein>
<comment type="subcellular location">
    <subcellularLocation>
        <location evidence="1">Cell membrane</location>
        <topology evidence="1">Multi-pass membrane protein</topology>
    </subcellularLocation>
</comment>
<dbReference type="AlphaFoldDB" id="A0A2A4GXU4"/>
<proteinExistence type="inferred from homology"/>
<evidence type="ECO:0000256" key="3">
    <source>
        <dbReference type="ARBA" id="ARBA00014524"/>
    </source>
</evidence>
<dbReference type="GO" id="GO:0005886">
    <property type="term" value="C:plasma membrane"/>
    <property type="evidence" value="ECO:0007669"/>
    <property type="project" value="UniProtKB-SubCell"/>
</dbReference>
<evidence type="ECO:0000256" key="9">
    <source>
        <dbReference type="ARBA" id="ARBA00030130"/>
    </source>
</evidence>
<keyword evidence="4" id="KW-1003">Cell membrane</keyword>
<evidence type="ECO:0000256" key="5">
    <source>
        <dbReference type="ARBA" id="ARBA00022692"/>
    </source>
</evidence>
<sequence>MVKSRQRKERLRHSILNFIREVIIFCFSISLWLYCLVAFVLIVGSLFHSNAHSVLLIRSVLNIEIDSMNQMFIKMVIFIGIVTVIFTTSLVVHQHKNKKEGINDGKFL</sequence>